<protein>
    <submittedName>
        <fullName evidence="2">Uncharacterized protein</fullName>
    </submittedName>
</protein>
<evidence type="ECO:0000313" key="2">
    <source>
        <dbReference type="EMBL" id="CAH1451570.1"/>
    </source>
</evidence>
<accession>A0AAU9PMW9</accession>
<evidence type="ECO:0000256" key="1">
    <source>
        <dbReference type="SAM" id="Phobius"/>
    </source>
</evidence>
<keyword evidence="3" id="KW-1185">Reference proteome</keyword>
<keyword evidence="1" id="KW-1133">Transmembrane helix</keyword>
<keyword evidence="1" id="KW-0812">Transmembrane</keyword>
<reference evidence="2 3" key="1">
    <citation type="submission" date="2022-01" db="EMBL/GenBank/DDBJ databases">
        <authorList>
            <person name="Xiong W."/>
            <person name="Schranz E."/>
        </authorList>
    </citation>
    <scope>NUCLEOTIDE SEQUENCE [LARGE SCALE GENOMIC DNA]</scope>
</reference>
<comment type="caution">
    <text evidence="2">The sequence shown here is derived from an EMBL/GenBank/DDBJ whole genome shotgun (WGS) entry which is preliminary data.</text>
</comment>
<evidence type="ECO:0000313" key="3">
    <source>
        <dbReference type="Proteomes" id="UP001157418"/>
    </source>
</evidence>
<dbReference type="EMBL" id="CAKMRJ010005745">
    <property type="protein sequence ID" value="CAH1451570.1"/>
    <property type="molecule type" value="Genomic_DNA"/>
</dbReference>
<gene>
    <name evidence="2" type="ORF">LVIROSA_LOCUS36924</name>
</gene>
<dbReference type="AlphaFoldDB" id="A0AAU9PMW9"/>
<feature type="transmembrane region" description="Helical" evidence="1">
    <location>
        <begin position="44"/>
        <end position="62"/>
    </location>
</feature>
<name>A0AAU9PMW9_9ASTR</name>
<dbReference type="Proteomes" id="UP001157418">
    <property type="component" value="Unassembled WGS sequence"/>
</dbReference>
<sequence length="82" mass="10080">MVGCQVQKREWKRESYLHFHFPRRHHLLICMENPKRRLIPRRQLPTFNSFFSFFHLLILIQANRFLSYAKFENLIVICESVC</sequence>
<keyword evidence="1" id="KW-0472">Membrane</keyword>
<proteinExistence type="predicted"/>
<organism evidence="2 3">
    <name type="scientific">Lactuca virosa</name>
    <dbReference type="NCBI Taxonomy" id="75947"/>
    <lineage>
        <taxon>Eukaryota</taxon>
        <taxon>Viridiplantae</taxon>
        <taxon>Streptophyta</taxon>
        <taxon>Embryophyta</taxon>
        <taxon>Tracheophyta</taxon>
        <taxon>Spermatophyta</taxon>
        <taxon>Magnoliopsida</taxon>
        <taxon>eudicotyledons</taxon>
        <taxon>Gunneridae</taxon>
        <taxon>Pentapetalae</taxon>
        <taxon>asterids</taxon>
        <taxon>campanulids</taxon>
        <taxon>Asterales</taxon>
        <taxon>Asteraceae</taxon>
        <taxon>Cichorioideae</taxon>
        <taxon>Cichorieae</taxon>
        <taxon>Lactucinae</taxon>
        <taxon>Lactuca</taxon>
    </lineage>
</organism>